<dbReference type="GO" id="GO:0016020">
    <property type="term" value="C:membrane"/>
    <property type="evidence" value="ECO:0007669"/>
    <property type="project" value="UniProtKB-SubCell"/>
</dbReference>
<feature type="transmembrane region" description="Helical" evidence="5">
    <location>
        <begin position="168"/>
        <end position="189"/>
    </location>
</feature>
<accession>A0A5B8RS65</accession>
<comment type="subcellular location">
    <subcellularLocation>
        <location evidence="1">Membrane</location>
        <topology evidence="1">Multi-pass membrane protein</topology>
    </subcellularLocation>
</comment>
<evidence type="ECO:0000256" key="4">
    <source>
        <dbReference type="ARBA" id="ARBA00023136"/>
    </source>
</evidence>
<feature type="transmembrane region" description="Helical" evidence="5">
    <location>
        <begin position="63"/>
        <end position="80"/>
    </location>
</feature>
<evidence type="ECO:0000256" key="5">
    <source>
        <dbReference type="SAM" id="Phobius"/>
    </source>
</evidence>
<dbReference type="PANTHER" id="PTHR32322">
    <property type="entry name" value="INNER MEMBRANE TRANSPORTER"/>
    <property type="match status" value="1"/>
</dbReference>
<feature type="transmembrane region" description="Helical" evidence="5">
    <location>
        <begin position="33"/>
        <end position="51"/>
    </location>
</feature>
<dbReference type="PANTHER" id="PTHR32322:SF9">
    <property type="entry name" value="AMINO-ACID METABOLITE EFFLUX PUMP-RELATED"/>
    <property type="match status" value="1"/>
</dbReference>
<dbReference type="AlphaFoldDB" id="A0A5B8RS65"/>
<evidence type="ECO:0000313" key="8">
    <source>
        <dbReference type="Proteomes" id="UP000321199"/>
    </source>
</evidence>
<dbReference type="RefSeq" id="WP_146911962.1">
    <property type="nucleotide sequence ID" value="NZ_CP042344.1"/>
</dbReference>
<name>A0A5B8RS65_9BURK</name>
<feature type="transmembrane region" description="Helical" evidence="5">
    <location>
        <begin position="114"/>
        <end position="132"/>
    </location>
</feature>
<feature type="transmembrane region" description="Helical" evidence="5">
    <location>
        <begin position="239"/>
        <end position="258"/>
    </location>
</feature>
<evidence type="ECO:0000259" key="6">
    <source>
        <dbReference type="Pfam" id="PF00892"/>
    </source>
</evidence>
<dbReference type="Pfam" id="PF00892">
    <property type="entry name" value="EamA"/>
    <property type="match status" value="2"/>
</dbReference>
<feature type="transmembrane region" description="Helical" evidence="5">
    <location>
        <begin position="7"/>
        <end position="27"/>
    </location>
</feature>
<reference evidence="7 8" key="1">
    <citation type="submission" date="2019-07" db="EMBL/GenBank/DDBJ databases">
        <title>Complete genome sequence of Comamonas sp. NLF 7-7 isolated from livestock.</title>
        <authorList>
            <person name="Kim D.H."/>
            <person name="Kim J.G."/>
        </authorList>
    </citation>
    <scope>NUCLEOTIDE SEQUENCE [LARGE SCALE GENOMIC DNA]</scope>
    <source>
        <strain evidence="7 8">NLF 7-7</strain>
    </source>
</reference>
<dbReference type="InterPro" id="IPR000620">
    <property type="entry name" value="EamA_dom"/>
</dbReference>
<evidence type="ECO:0000313" key="7">
    <source>
        <dbReference type="EMBL" id="QEA12366.1"/>
    </source>
</evidence>
<feature type="transmembrane region" description="Helical" evidence="5">
    <location>
        <begin position="209"/>
        <end position="232"/>
    </location>
</feature>
<dbReference type="InterPro" id="IPR050638">
    <property type="entry name" value="AA-Vitamin_Transporters"/>
</dbReference>
<dbReference type="OrthoDB" id="7158585at2"/>
<evidence type="ECO:0000256" key="3">
    <source>
        <dbReference type="ARBA" id="ARBA00022989"/>
    </source>
</evidence>
<dbReference type="Proteomes" id="UP000321199">
    <property type="component" value="Chromosome"/>
</dbReference>
<keyword evidence="8" id="KW-1185">Reference proteome</keyword>
<feature type="transmembrane region" description="Helical" evidence="5">
    <location>
        <begin position="264"/>
        <end position="283"/>
    </location>
</feature>
<organism evidence="7 8">
    <name type="scientific">Comamonas flocculans</name>
    <dbReference type="NCBI Taxonomy" id="2597701"/>
    <lineage>
        <taxon>Bacteria</taxon>
        <taxon>Pseudomonadati</taxon>
        <taxon>Pseudomonadota</taxon>
        <taxon>Betaproteobacteria</taxon>
        <taxon>Burkholderiales</taxon>
        <taxon>Comamonadaceae</taxon>
        <taxon>Comamonas</taxon>
    </lineage>
</organism>
<gene>
    <name evidence="7" type="ORF">FOZ74_04565</name>
</gene>
<keyword evidence="3 5" id="KW-1133">Transmembrane helix</keyword>
<evidence type="ECO:0000256" key="2">
    <source>
        <dbReference type="ARBA" id="ARBA00022692"/>
    </source>
</evidence>
<feature type="domain" description="EamA" evidence="6">
    <location>
        <begin position="141"/>
        <end position="281"/>
    </location>
</feature>
<feature type="domain" description="EamA" evidence="6">
    <location>
        <begin position="6"/>
        <end position="130"/>
    </location>
</feature>
<dbReference type="SUPFAM" id="SSF103481">
    <property type="entry name" value="Multidrug resistance efflux transporter EmrE"/>
    <property type="match status" value="2"/>
</dbReference>
<dbReference type="KEGG" id="cof:FOZ74_04565"/>
<dbReference type="InterPro" id="IPR037185">
    <property type="entry name" value="EmrE-like"/>
</dbReference>
<feature type="transmembrane region" description="Helical" evidence="5">
    <location>
        <begin position="138"/>
        <end position="156"/>
    </location>
</feature>
<keyword evidence="2 5" id="KW-0812">Transmembrane</keyword>
<dbReference type="EMBL" id="CP042344">
    <property type="protein sequence ID" value="QEA12366.1"/>
    <property type="molecule type" value="Genomic_DNA"/>
</dbReference>
<evidence type="ECO:0000256" key="1">
    <source>
        <dbReference type="ARBA" id="ARBA00004141"/>
    </source>
</evidence>
<sequence length="295" mass="31148">MGLGHLLLGLLIVAIWGSNFVVIKVALGSFPPILMAALRFASATVPAIFFFRRPQVPWRNLAAYGLLIGGGQFSLLYLAMQSQISPGLASLVVQAQVLFTVGLAVLLQGERVRPFQLLAALLALAGFAVIGLHTDGTTTWLGIVMVLGSGLCWALGNMVGRSAGRVNMLAYMVWTSAFSAPPLVALSLLVEGGPAVLGQSMADAPLLAWGAILWQSMANTLLGYGLWAWLLVRYDAATVTPLALLVPVFGMASSVALLGEPFPAWKAAAMLLVMAGLSLNVLWPRLRAAWLARSG</sequence>
<protein>
    <submittedName>
        <fullName evidence="7">EamA family transporter</fullName>
    </submittedName>
</protein>
<proteinExistence type="predicted"/>
<keyword evidence="4 5" id="KW-0472">Membrane</keyword>
<feature type="transmembrane region" description="Helical" evidence="5">
    <location>
        <begin position="86"/>
        <end position="107"/>
    </location>
</feature>